<feature type="domain" description="YCII-related" evidence="2">
    <location>
        <begin position="12"/>
        <end position="82"/>
    </location>
</feature>
<dbReference type="EMBL" id="SOPW01000005">
    <property type="protein sequence ID" value="TFB22916.1"/>
    <property type="molecule type" value="Genomic_DNA"/>
</dbReference>
<dbReference type="OrthoDB" id="162319at2"/>
<evidence type="ECO:0000313" key="3">
    <source>
        <dbReference type="EMBL" id="TFB22916.1"/>
    </source>
</evidence>
<dbReference type="InterPro" id="IPR005545">
    <property type="entry name" value="YCII"/>
</dbReference>
<protein>
    <recommendedName>
        <fullName evidence="2">YCII-related domain-containing protein</fullName>
    </recommendedName>
</protein>
<name>A0A4Y8IQG7_9BACI</name>
<evidence type="ECO:0000313" key="4">
    <source>
        <dbReference type="Proteomes" id="UP000297975"/>
    </source>
</evidence>
<dbReference type="PANTHER" id="PTHR37828:SF1">
    <property type="entry name" value="YCII-RELATED DOMAIN-CONTAINING PROTEIN"/>
    <property type="match status" value="1"/>
</dbReference>
<organism evidence="3 4">
    <name type="scientific">Filobacillus milosensis</name>
    <dbReference type="NCBI Taxonomy" id="94137"/>
    <lineage>
        <taxon>Bacteria</taxon>
        <taxon>Bacillati</taxon>
        <taxon>Bacillota</taxon>
        <taxon>Bacilli</taxon>
        <taxon>Bacillales</taxon>
        <taxon>Bacillaceae</taxon>
        <taxon>Filobacillus</taxon>
    </lineage>
</organism>
<accession>A0A4Y8IQG7</accession>
<keyword evidence="4" id="KW-1185">Reference proteome</keyword>
<evidence type="ECO:0000256" key="1">
    <source>
        <dbReference type="ARBA" id="ARBA00007689"/>
    </source>
</evidence>
<evidence type="ECO:0000259" key="2">
    <source>
        <dbReference type="Pfam" id="PF03795"/>
    </source>
</evidence>
<dbReference type="Gene3D" id="3.30.70.1060">
    <property type="entry name" value="Dimeric alpha+beta barrel"/>
    <property type="match status" value="1"/>
</dbReference>
<dbReference type="Pfam" id="PF03795">
    <property type="entry name" value="YCII"/>
    <property type="match status" value="1"/>
</dbReference>
<proteinExistence type="inferred from homology"/>
<dbReference type="Proteomes" id="UP000297975">
    <property type="component" value="Unassembled WGS sequence"/>
</dbReference>
<dbReference type="InterPro" id="IPR011008">
    <property type="entry name" value="Dimeric_a/b-barrel"/>
</dbReference>
<sequence length="88" mass="10350">MKHFAVFLPMKDEEKSNQYRPEHLKFIEKMHAEGIVPLYGRFTDGDGGLIIYKARDLDEAITFVKQDPYVDHGARGFEIHEWDINRNL</sequence>
<dbReference type="SUPFAM" id="SSF54909">
    <property type="entry name" value="Dimeric alpha+beta barrel"/>
    <property type="match status" value="1"/>
</dbReference>
<gene>
    <name evidence="3" type="ORF">E3U55_06660</name>
</gene>
<dbReference type="AlphaFoldDB" id="A0A4Y8IQG7"/>
<comment type="caution">
    <text evidence="3">The sequence shown here is derived from an EMBL/GenBank/DDBJ whole genome shotgun (WGS) entry which is preliminary data.</text>
</comment>
<dbReference type="PANTHER" id="PTHR37828">
    <property type="entry name" value="GSR2449 PROTEIN"/>
    <property type="match status" value="1"/>
</dbReference>
<comment type="similarity">
    <text evidence="1">Belongs to the YciI family.</text>
</comment>
<reference evidence="3 4" key="1">
    <citation type="submission" date="2019-03" db="EMBL/GenBank/DDBJ databases">
        <authorList>
            <person name="He R.-H."/>
        </authorList>
    </citation>
    <scope>NUCLEOTIDE SEQUENCE [LARGE SCALE GENOMIC DNA]</scope>
    <source>
        <strain evidence="4">SH 714</strain>
    </source>
</reference>
<dbReference type="RefSeq" id="WP_134339647.1">
    <property type="nucleotide sequence ID" value="NZ_SOPW01000005.1"/>
</dbReference>